<accession>A0ABV6CXL0</accession>
<reference evidence="1 2" key="1">
    <citation type="submission" date="2024-09" db="EMBL/GenBank/DDBJ databases">
        <authorList>
            <person name="Sun Q."/>
            <person name="Mori K."/>
        </authorList>
    </citation>
    <scope>NUCLEOTIDE SEQUENCE [LARGE SCALE GENOMIC DNA]</scope>
    <source>
        <strain evidence="1 2">CCM 7706</strain>
    </source>
</reference>
<dbReference type="Proteomes" id="UP001589798">
    <property type="component" value="Unassembled WGS sequence"/>
</dbReference>
<sequence length="424" mass="47841">MKPMMLPPQARRFLFLQGPPGPFFHSLGRALEAHGAAVHRINLSGGDARDWPDGATAFRGLMRDWPLFFDRYVQQHGITDVVLYGDCRPVHLRALRLARLRGIHIHVFEEGYIRPDWMTLERDGVNGHSSFERCPSALLAAAAQLPDIPSLPPITASFNRRARDSYWHYHSVVTGRLLMRFPFYRTHRPGSIIAEGIGWIRRFRLRQRRALQAQETLSAIAGRTYFLFPLQLSGDYQIRAHSPFLSMAMALDYVLASFARYAPEDAVLVVKEHPLDVGYRNWRTTIRRRSRHHGVEGRVLHIDGGDLQRLCEESQGVVCVNSTSGTLALSAGMPVIVLGDAVYDVPGITHQASLDRFWTKPEMPDMALYEAFRKVLHAKCLVRGGLASESAMRTLIDNSVERLLVPVELPDGPAFRRRVRALAG</sequence>
<protein>
    <submittedName>
        <fullName evidence="1">Capsule biosynthesis protein</fullName>
    </submittedName>
</protein>
<dbReference type="EMBL" id="JBHLWK010000013">
    <property type="protein sequence ID" value="MFC0204951.1"/>
    <property type="molecule type" value="Genomic_DNA"/>
</dbReference>
<name>A0ABV6CXL0_9SPHN</name>
<evidence type="ECO:0000313" key="2">
    <source>
        <dbReference type="Proteomes" id="UP001589798"/>
    </source>
</evidence>
<gene>
    <name evidence="1" type="ORF">ACFFJC_11775</name>
</gene>
<evidence type="ECO:0000313" key="1">
    <source>
        <dbReference type="EMBL" id="MFC0204951.1"/>
    </source>
</evidence>
<organism evidence="1 2">
    <name type="scientific">Novosphingobium soli</name>
    <dbReference type="NCBI Taxonomy" id="574956"/>
    <lineage>
        <taxon>Bacteria</taxon>
        <taxon>Pseudomonadati</taxon>
        <taxon>Pseudomonadota</taxon>
        <taxon>Alphaproteobacteria</taxon>
        <taxon>Sphingomonadales</taxon>
        <taxon>Sphingomonadaceae</taxon>
        <taxon>Novosphingobium</taxon>
    </lineage>
</organism>
<dbReference type="Pfam" id="PF05159">
    <property type="entry name" value="Capsule_synth"/>
    <property type="match status" value="1"/>
</dbReference>
<dbReference type="RefSeq" id="WP_379487708.1">
    <property type="nucleotide sequence ID" value="NZ_JBHLWK010000013.1"/>
</dbReference>
<dbReference type="InterPro" id="IPR007833">
    <property type="entry name" value="Capsule_polysaccharide_synth"/>
</dbReference>
<proteinExistence type="predicted"/>
<comment type="caution">
    <text evidence="1">The sequence shown here is derived from an EMBL/GenBank/DDBJ whole genome shotgun (WGS) entry which is preliminary data.</text>
</comment>
<dbReference type="CDD" id="cd16441">
    <property type="entry name" value="beta_Kdo_transferase_KpsS"/>
    <property type="match status" value="1"/>
</dbReference>
<keyword evidence="2" id="KW-1185">Reference proteome</keyword>